<evidence type="ECO:0000313" key="2">
    <source>
        <dbReference type="EMBL" id="KUM82971.1"/>
    </source>
</evidence>
<proteinExistence type="predicted"/>
<dbReference type="EMBL" id="LMWM01000050">
    <property type="protein sequence ID" value="KUM82971.1"/>
    <property type="molecule type" value="Genomic_DNA"/>
</dbReference>
<sequence length="174" mass="17954">MPDAIPERLVRQRALTSGETGPQRGAIVGAGGCGRRERASAPGRTARASASVESASVEDPGRPEAAVRTPSTARPDAETDRETRTQEWFGPVSRAIGTDSTEYGPRASPAAGGHASENRTRGGSVNRSATFSDVHGSAADPAAGATASAPAFVPGRRTTLRSRRPVTSEEPAHV</sequence>
<gene>
    <name evidence="2" type="ORF">AQI94_40165</name>
</gene>
<accession>A0A124H8V2</accession>
<feature type="compositionally biased region" description="Polar residues" evidence="1">
    <location>
        <begin position="121"/>
        <end position="131"/>
    </location>
</feature>
<reference evidence="2 3" key="1">
    <citation type="submission" date="2015-10" db="EMBL/GenBank/DDBJ databases">
        <title>Draft genome sequence of Streptomyces pseudovenezuelae DSM 40212, type strain for the species Streptomyces pseudovenezuelae.</title>
        <authorList>
            <person name="Ruckert C."/>
            <person name="Winkler A."/>
            <person name="Kalinowski J."/>
            <person name="Kampfer P."/>
            <person name="Glaeser S."/>
        </authorList>
    </citation>
    <scope>NUCLEOTIDE SEQUENCE [LARGE SCALE GENOMIC DNA]</scope>
    <source>
        <strain evidence="2 3">DSM 40212</strain>
    </source>
</reference>
<comment type="caution">
    <text evidence="2">The sequence shown here is derived from an EMBL/GenBank/DDBJ whole genome shotgun (WGS) entry which is preliminary data.</text>
</comment>
<organism evidence="2 3">
    <name type="scientific">Streptomyces pseudovenezuelae</name>
    <dbReference type="NCBI Taxonomy" id="67350"/>
    <lineage>
        <taxon>Bacteria</taxon>
        <taxon>Bacillati</taxon>
        <taxon>Actinomycetota</taxon>
        <taxon>Actinomycetes</taxon>
        <taxon>Kitasatosporales</taxon>
        <taxon>Streptomycetaceae</taxon>
        <taxon>Streptomyces</taxon>
        <taxon>Streptomyces aurantiacus group</taxon>
    </lineage>
</organism>
<feature type="region of interest" description="Disordered" evidence="1">
    <location>
        <begin position="13"/>
        <end position="174"/>
    </location>
</feature>
<evidence type="ECO:0000256" key="1">
    <source>
        <dbReference type="SAM" id="MobiDB-lite"/>
    </source>
</evidence>
<evidence type="ECO:0008006" key="4">
    <source>
        <dbReference type="Google" id="ProtNLM"/>
    </source>
</evidence>
<dbReference type="RefSeq" id="WP_062230293.1">
    <property type="nucleotide sequence ID" value="NZ_KQ948154.1"/>
</dbReference>
<dbReference type="AlphaFoldDB" id="A0A124H8V2"/>
<feature type="compositionally biased region" description="Basic and acidic residues" evidence="1">
    <location>
        <begin position="75"/>
        <end position="85"/>
    </location>
</feature>
<protein>
    <recommendedName>
        <fullName evidence="4">Aldehyde dehydrogenase domain-containing protein</fullName>
    </recommendedName>
</protein>
<name>A0A124H8V2_9ACTN</name>
<evidence type="ECO:0000313" key="3">
    <source>
        <dbReference type="Proteomes" id="UP000053039"/>
    </source>
</evidence>
<feature type="compositionally biased region" description="Low complexity" evidence="1">
    <location>
        <begin position="136"/>
        <end position="151"/>
    </location>
</feature>
<dbReference type="Proteomes" id="UP000053039">
    <property type="component" value="Unassembled WGS sequence"/>
</dbReference>
<feature type="compositionally biased region" description="Low complexity" evidence="1">
    <location>
        <begin position="46"/>
        <end position="58"/>
    </location>
</feature>